<comment type="caution">
    <text evidence="11">The sequence shown here is derived from an EMBL/GenBank/DDBJ whole genome shotgun (WGS) entry which is preliminary data.</text>
</comment>
<dbReference type="GO" id="GO:0005829">
    <property type="term" value="C:cytosol"/>
    <property type="evidence" value="ECO:0007669"/>
    <property type="project" value="TreeGrafter"/>
</dbReference>
<dbReference type="InterPro" id="IPR029071">
    <property type="entry name" value="Ubiquitin-like_domsf"/>
</dbReference>
<comment type="similarity">
    <text evidence="2">Belongs to the peptidase C19 family.</text>
</comment>
<dbReference type="SUPFAM" id="SSF54236">
    <property type="entry name" value="Ubiquitin-like"/>
    <property type="match status" value="1"/>
</dbReference>
<evidence type="ECO:0000256" key="2">
    <source>
        <dbReference type="ARBA" id="ARBA00009085"/>
    </source>
</evidence>
<keyword evidence="7" id="KW-0788">Thiol protease</keyword>
<dbReference type="InterPro" id="IPR018200">
    <property type="entry name" value="USP_CS"/>
</dbReference>
<protein>
    <recommendedName>
        <fullName evidence="3">ubiquitinyl hydrolase 1</fullName>
        <ecNumber evidence="3">3.4.19.12</ecNumber>
    </recommendedName>
</protein>
<proteinExistence type="inferred from homology"/>
<evidence type="ECO:0000256" key="6">
    <source>
        <dbReference type="ARBA" id="ARBA00022801"/>
    </source>
</evidence>
<dbReference type="PANTHER" id="PTHR24006">
    <property type="entry name" value="UBIQUITIN CARBOXYL-TERMINAL HYDROLASE"/>
    <property type="match status" value="1"/>
</dbReference>
<gene>
    <name evidence="11" type="ORF">BGZ80_003280</name>
</gene>
<keyword evidence="6" id="KW-0378">Hydrolase</keyword>
<dbReference type="Gene3D" id="3.30.2230.10">
    <property type="entry name" value="DUSP-like"/>
    <property type="match status" value="1"/>
</dbReference>
<evidence type="ECO:0000259" key="10">
    <source>
        <dbReference type="PROSITE" id="PS50053"/>
    </source>
</evidence>
<dbReference type="SUPFAM" id="SSF143791">
    <property type="entry name" value="DUSP-like"/>
    <property type="match status" value="1"/>
</dbReference>
<dbReference type="Pfam" id="PF00240">
    <property type="entry name" value="ubiquitin"/>
    <property type="match status" value="1"/>
</dbReference>
<dbReference type="GO" id="GO:0006508">
    <property type="term" value="P:proteolysis"/>
    <property type="evidence" value="ECO:0007669"/>
    <property type="project" value="UniProtKB-KW"/>
</dbReference>
<evidence type="ECO:0000256" key="1">
    <source>
        <dbReference type="ARBA" id="ARBA00000707"/>
    </source>
</evidence>
<dbReference type="PROSITE" id="PS00972">
    <property type="entry name" value="USP_1"/>
    <property type="match status" value="1"/>
</dbReference>
<evidence type="ECO:0000313" key="11">
    <source>
        <dbReference type="EMBL" id="KAG0020970.1"/>
    </source>
</evidence>
<evidence type="ECO:0000256" key="7">
    <source>
        <dbReference type="ARBA" id="ARBA00022807"/>
    </source>
</evidence>
<dbReference type="PROSITE" id="PS50053">
    <property type="entry name" value="UBIQUITIN_2"/>
    <property type="match status" value="1"/>
</dbReference>
<evidence type="ECO:0000256" key="8">
    <source>
        <dbReference type="SAM" id="Coils"/>
    </source>
</evidence>
<dbReference type="Proteomes" id="UP000703661">
    <property type="component" value="Unassembled WGS sequence"/>
</dbReference>
<keyword evidence="12" id="KW-1185">Reference proteome</keyword>
<evidence type="ECO:0000313" key="12">
    <source>
        <dbReference type="Proteomes" id="UP000703661"/>
    </source>
</evidence>
<evidence type="ECO:0000256" key="5">
    <source>
        <dbReference type="ARBA" id="ARBA00022786"/>
    </source>
</evidence>
<evidence type="ECO:0000256" key="4">
    <source>
        <dbReference type="ARBA" id="ARBA00022670"/>
    </source>
</evidence>
<dbReference type="InterPro" id="IPR035927">
    <property type="entry name" value="DUSP-like_sf"/>
</dbReference>
<accession>A0A9P6N0S3</accession>
<feature type="coiled-coil region" evidence="8">
    <location>
        <begin position="213"/>
        <end position="250"/>
    </location>
</feature>
<evidence type="ECO:0000256" key="9">
    <source>
        <dbReference type="SAM" id="MobiDB-lite"/>
    </source>
</evidence>
<name>A0A9P6N0S3_9FUNG</name>
<sequence length="689" mass="78384">MGQDQWEKEDALDRYFGMITIKPNPVLLKRPVDTPAGMKNLGATCYANSLLQVWFHDLVFRDAIYRCRFSGDADNSMFQGHYSYNTTCKNCLRTSARDCTFYELMLNIKDNCTLMDCLEEFVEPEELVGADRNNKWFVLNDEEVTEFHGTRFDPEDYSEVASKAKTKKAAVKGDGEAEKLLNTLSSRNAYMLTYVRRASELPIRPSSPPNETLEIVQQDNAKLEIEIKEYEEYKNKVKDDFDRLRDKRRELYRCWGVNSDEDNGYYVSSEALAKYIQSDSDLSQTLDNSSIACEHGKLCPSAVARSKRIRDELTNGCSLLALRLDKLYTLMHRRDIDEFERKAKGKRSPPAVWVSKAWLIDWLKVSPRFHPENGTTVDDPSPLSKAYITDVLCQHSSLSIDKSRRKQINKAASLYDILALFELSGMVMRGARFRHMEPGKNYYAVSKEGFMKQWLDFVKRPTVNVQPTAIDNSSLLCRHDRFVFDLNNEIDMENDNDLFVVNEEEWATLQAMILDFSSTTLVIRVYTPRKATGENGGTTGGQSSTESLEVVSKVPPSNKPSKAKRKQAPPVPEGEFSARRSKRVKAVEKSYKEIKVLVSKYDTVMDLKLKIMQKTEIVPLYQKLLHEKVELENNDSTIADLKIPPNAILDLIAFDQSADDLDLSSLQDVVSTPGDEGGFGGTGLAEDWQ</sequence>
<dbReference type="InterPro" id="IPR000626">
    <property type="entry name" value="Ubiquitin-like_dom"/>
</dbReference>
<feature type="region of interest" description="Disordered" evidence="9">
    <location>
        <begin position="530"/>
        <end position="579"/>
    </location>
</feature>
<evidence type="ECO:0000256" key="3">
    <source>
        <dbReference type="ARBA" id="ARBA00012759"/>
    </source>
</evidence>
<dbReference type="Gene3D" id="3.10.20.90">
    <property type="entry name" value="Phosphatidylinositol 3-kinase Catalytic Subunit, Chain A, domain 1"/>
    <property type="match status" value="1"/>
</dbReference>
<reference evidence="11" key="1">
    <citation type="journal article" date="2020" name="Fungal Divers.">
        <title>Resolving the Mortierellaceae phylogeny through synthesis of multi-gene phylogenetics and phylogenomics.</title>
        <authorList>
            <person name="Vandepol N."/>
            <person name="Liber J."/>
            <person name="Desiro A."/>
            <person name="Na H."/>
            <person name="Kennedy M."/>
            <person name="Barry K."/>
            <person name="Grigoriev I.V."/>
            <person name="Miller A.N."/>
            <person name="O'Donnell K."/>
            <person name="Stajich J.E."/>
            <person name="Bonito G."/>
        </authorList>
    </citation>
    <scope>NUCLEOTIDE SEQUENCE</scope>
    <source>
        <strain evidence="11">NRRL 2769</strain>
    </source>
</reference>
<dbReference type="SUPFAM" id="SSF54001">
    <property type="entry name" value="Cysteine proteinases"/>
    <property type="match status" value="1"/>
</dbReference>
<dbReference type="EC" id="3.4.19.12" evidence="3"/>
<dbReference type="EMBL" id="JAAAID010000186">
    <property type="protein sequence ID" value="KAG0020970.1"/>
    <property type="molecule type" value="Genomic_DNA"/>
</dbReference>
<dbReference type="Gene3D" id="3.90.70.10">
    <property type="entry name" value="Cysteine proteinases"/>
    <property type="match status" value="2"/>
</dbReference>
<comment type="catalytic activity">
    <reaction evidence="1">
        <text>Thiol-dependent hydrolysis of ester, thioester, amide, peptide and isopeptide bonds formed by the C-terminal Gly of ubiquitin (a 76-residue protein attached to proteins as an intracellular targeting signal).</text>
        <dbReference type="EC" id="3.4.19.12"/>
    </reaction>
</comment>
<keyword evidence="5" id="KW-0833">Ubl conjugation pathway</keyword>
<feature type="domain" description="Ubiquitin-like" evidence="10">
    <location>
        <begin position="584"/>
        <end position="658"/>
    </location>
</feature>
<dbReference type="PANTHER" id="PTHR24006:SF722">
    <property type="entry name" value="UBIQUITIN CARBOXYL-TERMINAL HYDROLASE 48"/>
    <property type="match status" value="1"/>
</dbReference>
<dbReference type="GO" id="GO:0004843">
    <property type="term" value="F:cysteine-type deubiquitinase activity"/>
    <property type="evidence" value="ECO:0007669"/>
    <property type="project" value="UniProtKB-EC"/>
</dbReference>
<dbReference type="InterPro" id="IPR038765">
    <property type="entry name" value="Papain-like_cys_pep_sf"/>
</dbReference>
<dbReference type="InterPro" id="IPR050164">
    <property type="entry name" value="Peptidase_C19"/>
</dbReference>
<dbReference type="GO" id="GO:0016579">
    <property type="term" value="P:protein deubiquitination"/>
    <property type="evidence" value="ECO:0007669"/>
    <property type="project" value="TreeGrafter"/>
</dbReference>
<keyword evidence="4" id="KW-0645">Protease</keyword>
<dbReference type="GO" id="GO:0005634">
    <property type="term" value="C:nucleus"/>
    <property type="evidence" value="ECO:0007669"/>
    <property type="project" value="UniProtKB-SubCell"/>
</dbReference>
<dbReference type="AlphaFoldDB" id="A0A9P6N0S3"/>
<keyword evidence="8" id="KW-0175">Coiled coil</keyword>
<organism evidence="11 12">
    <name type="scientific">Entomortierella chlamydospora</name>
    <dbReference type="NCBI Taxonomy" id="101097"/>
    <lineage>
        <taxon>Eukaryota</taxon>
        <taxon>Fungi</taxon>
        <taxon>Fungi incertae sedis</taxon>
        <taxon>Mucoromycota</taxon>
        <taxon>Mortierellomycotina</taxon>
        <taxon>Mortierellomycetes</taxon>
        <taxon>Mortierellales</taxon>
        <taxon>Mortierellaceae</taxon>
        <taxon>Entomortierella</taxon>
    </lineage>
</organism>